<keyword evidence="3" id="KW-1185">Reference proteome</keyword>
<evidence type="ECO:0000256" key="1">
    <source>
        <dbReference type="SAM" id="MobiDB-lite"/>
    </source>
</evidence>
<proteinExistence type="predicted"/>
<evidence type="ECO:0000313" key="2">
    <source>
        <dbReference type="EnsemblPlants" id="ORUFI05G26860.1"/>
    </source>
</evidence>
<dbReference type="HOGENOM" id="CLU_075424_0_0_1"/>
<dbReference type="EnsemblPlants" id="ORUFI05G26860.1">
    <property type="protein sequence ID" value="ORUFI05G26860.1"/>
    <property type="gene ID" value="ORUFI05G26860"/>
</dbReference>
<evidence type="ECO:0000313" key="3">
    <source>
        <dbReference type="Proteomes" id="UP000008022"/>
    </source>
</evidence>
<feature type="compositionally biased region" description="Polar residues" evidence="1">
    <location>
        <begin position="96"/>
        <end position="107"/>
    </location>
</feature>
<dbReference type="OMA" id="LPCAGHN"/>
<dbReference type="AlphaFoldDB" id="A0A0E0PQX1"/>
<dbReference type="Proteomes" id="UP000008022">
    <property type="component" value="Unassembled WGS sequence"/>
</dbReference>
<accession>A0A0E0PQX1</accession>
<protein>
    <submittedName>
        <fullName evidence="2">Uncharacterized protein</fullName>
    </submittedName>
</protein>
<name>A0A0E0PQX1_ORYRU</name>
<feature type="region of interest" description="Disordered" evidence="1">
    <location>
        <begin position="96"/>
        <end position="122"/>
    </location>
</feature>
<organism evidence="2 3">
    <name type="scientific">Oryza rufipogon</name>
    <name type="common">Brownbeard rice</name>
    <name type="synonym">Asian wild rice</name>
    <dbReference type="NCBI Taxonomy" id="4529"/>
    <lineage>
        <taxon>Eukaryota</taxon>
        <taxon>Viridiplantae</taxon>
        <taxon>Streptophyta</taxon>
        <taxon>Embryophyta</taxon>
        <taxon>Tracheophyta</taxon>
        <taxon>Spermatophyta</taxon>
        <taxon>Magnoliopsida</taxon>
        <taxon>Liliopsida</taxon>
        <taxon>Poales</taxon>
        <taxon>Poaceae</taxon>
        <taxon>BOP clade</taxon>
        <taxon>Oryzoideae</taxon>
        <taxon>Oryzeae</taxon>
        <taxon>Oryzinae</taxon>
        <taxon>Oryza</taxon>
    </lineage>
</organism>
<dbReference type="Gramene" id="ORUFI05G26860.1">
    <property type="protein sequence ID" value="ORUFI05G26860.1"/>
    <property type="gene ID" value="ORUFI05G26860"/>
</dbReference>
<reference evidence="2" key="2">
    <citation type="submission" date="2015-06" db="UniProtKB">
        <authorList>
            <consortium name="EnsemblPlants"/>
        </authorList>
    </citation>
    <scope>IDENTIFICATION</scope>
</reference>
<sequence>MDRVARGGGEEGSGVRRRVGAVGAGDIDVWGDWRVDPVYGSPRSVEERGLCGPLVYIAFIVTRTTSLLPRTTSNPSRERLPPAACRYQDCQITFQSPRGNDTSTTAQRPAAGVRRRTREQPSELSAPTYIVVSSSDTAATCLRLRSHQGCAASYAPILMAVSRACPAMPPETRLQQRAWLPCAGHNVLSARRKSCRGWAVAHLLRRQPRRPRPLPGIAEAGGRLAAGNIKARSFFIGQLGSSLSCT</sequence>
<reference evidence="3" key="1">
    <citation type="submission" date="2013-06" db="EMBL/GenBank/DDBJ databases">
        <authorList>
            <person name="Zhao Q."/>
        </authorList>
    </citation>
    <scope>NUCLEOTIDE SEQUENCE</scope>
    <source>
        <strain evidence="3">cv. W1943</strain>
    </source>
</reference>